<name>M2PS24_CERS8</name>
<organism evidence="1 2">
    <name type="scientific">Ceriporiopsis subvermispora (strain B)</name>
    <name type="common">White-rot fungus</name>
    <name type="synonym">Gelatoporia subvermispora</name>
    <dbReference type="NCBI Taxonomy" id="914234"/>
    <lineage>
        <taxon>Eukaryota</taxon>
        <taxon>Fungi</taxon>
        <taxon>Dikarya</taxon>
        <taxon>Basidiomycota</taxon>
        <taxon>Agaricomycotina</taxon>
        <taxon>Agaricomycetes</taxon>
        <taxon>Polyporales</taxon>
        <taxon>Gelatoporiaceae</taxon>
        <taxon>Gelatoporia</taxon>
    </lineage>
</organism>
<reference evidence="1 2" key="1">
    <citation type="journal article" date="2012" name="Proc. Natl. Acad. Sci. U.S.A.">
        <title>Comparative genomics of Ceriporiopsis subvermispora and Phanerochaete chrysosporium provide insight into selective ligninolysis.</title>
        <authorList>
            <person name="Fernandez-Fueyo E."/>
            <person name="Ruiz-Duenas F.J."/>
            <person name="Ferreira P."/>
            <person name="Floudas D."/>
            <person name="Hibbett D.S."/>
            <person name="Canessa P."/>
            <person name="Larrondo L.F."/>
            <person name="James T.Y."/>
            <person name="Seelenfreund D."/>
            <person name="Lobos S."/>
            <person name="Polanco R."/>
            <person name="Tello M."/>
            <person name="Honda Y."/>
            <person name="Watanabe T."/>
            <person name="Watanabe T."/>
            <person name="Ryu J.S."/>
            <person name="Kubicek C.P."/>
            <person name="Schmoll M."/>
            <person name="Gaskell J."/>
            <person name="Hammel K.E."/>
            <person name="St John F.J."/>
            <person name="Vanden Wymelenberg A."/>
            <person name="Sabat G."/>
            <person name="Splinter BonDurant S."/>
            <person name="Syed K."/>
            <person name="Yadav J.S."/>
            <person name="Doddapaneni H."/>
            <person name="Subramanian V."/>
            <person name="Lavin J.L."/>
            <person name="Oguiza J.A."/>
            <person name="Perez G."/>
            <person name="Pisabarro A.G."/>
            <person name="Ramirez L."/>
            <person name="Santoyo F."/>
            <person name="Master E."/>
            <person name="Coutinho P.M."/>
            <person name="Henrissat B."/>
            <person name="Lombard V."/>
            <person name="Magnuson J.K."/>
            <person name="Kuees U."/>
            <person name="Hori C."/>
            <person name="Igarashi K."/>
            <person name="Samejima M."/>
            <person name="Held B.W."/>
            <person name="Barry K.W."/>
            <person name="LaButti K.M."/>
            <person name="Lapidus A."/>
            <person name="Lindquist E.A."/>
            <person name="Lucas S.M."/>
            <person name="Riley R."/>
            <person name="Salamov A.A."/>
            <person name="Hoffmeister D."/>
            <person name="Schwenk D."/>
            <person name="Hadar Y."/>
            <person name="Yarden O."/>
            <person name="de Vries R.P."/>
            <person name="Wiebenga A."/>
            <person name="Stenlid J."/>
            <person name="Eastwood D."/>
            <person name="Grigoriev I.V."/>
            <person name="Berka R.M."/>
            <person name="Blanchette R.A."/>
            <person name="Kersten P."/>
            <person name="Martinez A.T."/>
            <person name="Vicuna R."/>
            <person name="Cullen D."/>
        </authorList>
    </citation>
    <scope>NUCLEOTIDE SEQUENCE [LARGE SCALE GENOMIC DNA]</scope>
    <source>
        <strain evidence="1 2">B</strain>
    </source>
</reference>
<protein>
    <submittedName>
        <fullName evidence="1">Uncharacterized protein</fullName>
    </submittedName>
</protein>
<evidence type="ECO:0000313" key="1">
    <source>
        <dbReference type="EMBL" id="EMD39414.1"/>
    </source>
</evidence>
<dbReference type="EMBL" id="KB445794">
    <property type="protein sequence ID" value="EMD39414.1"/>
    <property type="molecule type" value="Genomic_DNA"/>
</dbReference>
<proteinExistence type="predicted"/>
<sequence length="275" mass="30815">MSMQECTRVFPSLRSLAMPHGGRWVLPKRDHSGCHWRNLTCIECPLVVANVLVSGHPTVECVRVHDTMHPGLGQRYAAMYAALRRCHIRNFALGVYQTHSSFDGSGGALGVYAAQSARGLISNYWPGFAEAIPRARFIAIQFGGYYSDEHAPSEVLDVLFHLSSEETVSAIRSLGELKYVSLSLYQALGSRYRSRVADASQMRAAHQGVIALWFGNCPELEYLDIDIPLWDWPKMWWRRWPERVRARDGGSGNVVAISEEEGLSARSCFEHGGCW</sequence>
<evidence type="ECO:0000313" key="2">
    <source>
        <dbReference type="Proteomes" id="UP000016930"/>
    </source>
</evidence>
<dbReference type="Proteomes" id="UP000016930">
    <property type="component" value="Unassembled WGS sequence"/>
</dbReference>
<accession>M2PS24</accession>
<keyword evidence="2" id="KW-1185">Reference proteome</keyword>
<dbReference type="HOGENOM" id="CLU_1011947_0_0_1"/>
<dbReference type="AlphaFoldDB" id="M2PS24"/>
<gene>
    <name evidence="1" type="ORF">CERSUDRAFT_113067</name>
</gene>